<accession>A0A2T9YDT0</accession>
<comment type="subunit">
    <text evidence="11">F-type ATPases have 2 components, CF(1) - the catalytic core - and CF(0) - the membrane proton channel. CF(1) and CF(0) have multiple subunits.</text>
</comment>
<comment type="function">
    <text evidence="11">Subunit e, of the mitochondrial membrane ATP synthase complex (F(1)F(0) ATP synthase or Complex V) that produces ATP from ADP in the presence of a proton gradient across the membrane which is generated by electron transport complexes of the respiratory chain. ATP synthase complex consist of a soluble F(1) head domain - the catalytic core - and a membrane F(1) domain - the membrane proton channel. These two domains are linked by a central stalk rotating inside the F(1) region and a stationary peripheral stalk. During catalysis, ATP synthesis in the catalytic domain of F(1) is coupled via a rotary mechanism of the central stalk subunits to proton translocation. In vivo, can only synthesize ATP although its ATP hydrolase activity can be activated artificially in vitro. Part of the complex F(0) domain.</text>
</comment>
<reference evidence="14 15" key="1">
    <citation type="journal article" date="2018" name="MBio">
        <title>Comparative Genomics Reveals the Core Gene Toolbox for the Fungus-Insect Symbiosis.</title>
        <authorList>
            <person name="Wang Y."/>
            <person name="Stata M."/>
            <person name="Wang W."/>
            <person name="Stajich J.E."/>
            <person name="White M.M."/>
            <person name="Moncalvo J.M."/>
        </authorList>
    </citation>
    <scope>NUCLEOTIDE SEQUENCE [LARGE SCALE GENOMIC DNA]</scope>
    <source>
        <strain evidence="14 15">SWE-8-4</strain>
    </source>
</reference>
<keyword evidence="6 11" id="KW-0999">Mitochondrion inner membrane</keyword>
<evidence type="ECO:0000256" key="1">
    <source>
        <dbReference type="ARBA" id="ARBA00004273"/>
    </source>
</evidence>
<evidence type="ECO:0000256" key="7">
    <source>
        <dbReference type="ARBA" id="ARBA00023065"/>
    </source>
</evidence>
<evidence type="ECO:0000256" key="2">
    <source>
        <dbReference type="ARBA" id="ARBA00007333"/>
    </source>
</evidence>
<keyword evidence="9 12" id="KW-0472">Membrane</keyword>
<dbReference type="AlphaFoldDB" id="A0A2T9YDT0"/>
<proteinExistence type="inferred from homology"/>
<dbReference type="GO" id="GO:0015986">
    <property type="term" value="P:proton motive force-driven ATP synthesis"/>
    <property type="evidence" value="ECO:0007669"/>
    <property type="project" value="InterPro"/>
</dbReference>
<evidence type="ECO:0000256" key="10">
    <source>
        <dbReference type="ARBA" id="ARBA00023310"/>
    </source>
</evidence>
<evidence type="ECO:0000256" key="9">
    <source>
        <dbReference type="ARBA" id="ARBA00023136"/>
    </source>
</evidence>
<keyword evidence="5 11" id="KW-0375">Hydrogen ion transport</keyword>
<dbReference type="GO" id="GO:0045259">
    <property type="term" value="C:proton-transporting ATP synthase complex"/>
    <property type="evidence" value="ECO:0007669"/>
    <property type="project" value="UniProtKB-UniRule"/>
</dbReference>
<keyword evidence="10 11" id="KW-0066">ATP synthesis</keyword>
<dbReference type="STRING" id="133385.A0A2T9YDT0"/>
<dbReference type="Proteomes" id="UP000245383">
    <property type="component" value="Unassembled WGS sequence"/>
</dbReference>
<comment type="similarity">
    <text evidence="2 11">Belongs to the ATPase e subunit family.</text>
</comment>
<dbReference type="EMBL" id="MBFR01000255">
    <property type="protein sequence ID" value="PVU90497.1"/>
    <property type="molecule type" value="Genomic_DNA"/>
</dbReference>
<sequence length="92" mass="10534">MQAAPIRKVSPLYLLTRYAAIGLGVSYGFLHARTLRDRAAHHRLEDEYNNKVELISKAKEAFEESKRPKTLGGPVDFENPNFDFEAWARTLE</sequence>
<keyword evidence="12" id="KW-0812">Transmembrane</keyword>
<keyword evidence="12" id="KW-1133">Transmembrane helix</keyword>
<keyword evidence="3 11" id="KW-0813">Transport</keyword>
<dbReference type="Pfam" id="PF05680">
    <property type="entry name" value="ATP-synt_E"/>
    <property type="match status" value="1"/>
</dbReference>
<dbReference type="GO" id="GO:0005743">
    <property type="term" value="C:mitochondrial inner membrane"/>
    <property type="evidence" value="ECO:0007669"/>
    <property type="project" value="UniProtKB-SubCell"/>
</dbReference>
<protein>
    <recommendedName>
        <fullName evidence="11">ATP synthase F(0) complex subunit e, mitochondrial</fullName>
    </recommendedName>
</protein>
<evidence type="ECO:0000313" key="14">
    <source>
        <dbReference type="EMBL" id="PVU90497.1"/>
    </source>
</evidence>
<dbReference type="GO" id="GO:0015078">
    <property type="term" value="F:proton transmembrane transporter activity"/>
    <property type="evidence" value="ECO:0007669"/>
    <property type="project" value="InterPro"/>
</dbReference>
<evidence type="ECO:0000256" key="8">
    <source>
        <dbReference type="ARBA" id="ARBA00023128"/>
    </source>
</evidence>
<keyword evidence="7 11" id="KW-0406">Ion transport</keyword>
<evidence type="ECO:0000256" key="5">
    <source>
        <dbReference type="ARBA" id="ARBA00022781"/>
    </source>
</evidence>
<evidence type="ECO:0000256" key="12">
    <source>
        <dbReference type="SAM" id="Phobius"/>
    </source>
</evidence>
<dbReference type="EMBL" id="MBFR01000659">
    <property type="protein sequence ID" value="PVU86517.1"/>
    <property type="molecule type" value="Genomic_DNA"/>
</dbReference>
<name>A0A2T9YDT0_9FUNG</name>
<evidence type="ECO:0000313" key="13">
    <source>
        <dbReference type="EMBL" id="PVU86517.1"/>
    </source>
</evidence>
<evidence type="ECO:0000256" key="6">
    <source>
        <dbReference type="ARBA" id="ARBA00022792"/>
    </source>
</evidence>
<comment type="subcellular location">
    <subcellularLocation>
        <location evidence="1 11">Mitochondrion inner membrane</location>
    </subcellularLocation>
</comment>
<comment type="caution">
    <text evidence="14">The sequence shown here is derived from an EMBL/GenBank/DDBJ whole genome shotgun (WGS) entry which is preliminary data.</text>
</comment>
<evidence type="ECO:0000313" key="15">
    <source>
        <dbReference type="Proteomes" id="UP000245383"/>
    </source>
</evidence>
<keyword evidence="8 11" id="KW-0496">Mitochondrion</keyword>
<evidence type="ECO:0000256" key="11">
    <source>
        <dbReference type="RuleBase" id="RU367005"/>
    </source>
</evidence>
<dbReference type="OrthoDB" id="2125027at2759"/>
<evidence type="ECO:0000256" key="4">
    <source>
        <dbReference type="ARBA" id="ARBA00022547"/>
    </source>
</evidence>
<dbReference type="InterPro" id="IPR008386">
    <property type="entry name" value="ATP_synth_F0_esu_mt"/>
</dbReference>
<organism evidence="14 15">
    <name type="scientific">Smittium simulii</name>
    <dbReference type="NCBI Taxonomy" id="133385"/>
    <lineage>
        <taxon>Eukaryota</taxon>
        <taxon>Fungi</taxon>
        <taxon>Fungi incertae sedis</taxon>
        <taxon>Zoopagomycota</taxon>
        <taxon>Kickxellomycotina</taxon>
        <taxon>Harpellomycetes</taxon>
        <taxon>Harpellales</taxon>
        <taxon>Legeriomycetaceae</taxon>
        <taxon>Smittium</taxon>
    </lineage>
</organism>
<keyword evidence="15" id="KW-1185">Reference proteome</keyword>
<evidence type="ECO:0000256" key="3">
    <source>
        <dbReference type="ARBA" id="ARBA00022448"/>
    </source>
</evidence>
<gene>
    <name evidence="14" type="ORF">BB561_004857</name>
    <name evidence="13" type="ORF">BB561_006683</name>
</gene>
<keyword evidence="4 11" id="KW-0138">CF(0)</keyword>
<feature type="transmembrane region" description="Helical" evidence="12">
    <location>
        <begin position="12"/>
        <end position="30"/>
    </location>
</feature>